<dbReference type="NCBIfam" id="TIGR00536">
    <property type="entry name" value="hemK_fam"/>
    <property type="match status" value="1"/>
</dbReference>
<dbReference type="InterPro" id="IPR002052">
    <property type="entry name" value="DNA_methylase_N6_adenine_CS"/>
</dbReference>
<protein>
    <recommendedName>
        <fullName evidence="5">Release factor glutamine methyltransferase</fullName>
        <shortName evidence="5">RF MTase</shortName>
        <ecNumber evidence="5">2.1.1.297</ecNumber>
    </recommendedName>
    <alternativeName>
        <fullName evidence="5">N5-glutamine methyltransferase PrmC</fullName>
    </alternativeName>
    <alternativeName>
        <fullName evidence="5">Protein-(glutamine-N5) MTase PrmC</fullName>
    </alternativeName>
    <alternativeName>
        <fullName evidence="5">Protein-glutamine N-methyltransferase PrmC</fullName>
    </alternativeName>
</protein>
<dbReference type="InterPro" id="IPR004556">
    <property type="entry name" value="HemK-like"/>
</dbReference>
<dbReference type="Gene3D" id="3.40.50.150">
    <property type="entry name" value="Vaccinia Virus protein VP39"/>
    <property type="match status" value="1"/>
</dbReference>
<dbReference type="PANTHER" id="PTHR18895:SF74">
    <property type="entry name" value="MTRF1L RELEASE FACTOR GLUTAMINE METHYLTRANSFERASE"/>
    <property type="match status" value="1"/>
</dbReference>
<evidence type="ECO:0000313" key="8">
    <source>
        <dbReference type="EMBL" id="QEX19148.1"/>
    </source>
</evidence>
<feature type="domain" description="Methyltransferase small" evidence="6">
    <location>
        <begin position="104"/>
        <end position="197"/>
    </location>
</feature>
<dbReference type="Gene3D" id="1.10.8.10">
    <property type="entry name" value="DNA helicase RuvA subunit, C-terminal domain"/>
    <property type="match status" value="1"/>
</dbReference>
<evidence type="ECO:0000256" key="1">
    <source>
        <dbReference type="ARBA" id="ARBA00022603"/>
    </source>
</evidence>
<proteinExistence type="inferred from homology"/>
<feature type="binding site" evidence="5">
    <location>
        <position position="179"/>
    </location>
    <ligand>
        <name>S-adenosyl-L-methionine</name>
        <dbReference type="ChEBI" id="CHEBI:59789"/>
    </ligand>
</feature>
<dbReference type="EMBL" id="CP042906">
    <property type="protein sequence ID" value="QEX19148.1"/>
    <property type="molecule type" value="Genomic_DNA"/>
</dbReference>
<dbReference type="GO" id="GO:0003676">
    <property type="term" value="F:nucleic acid binding"/>
    <property type="evidence" value="ECO:0007669"/>
    <property type="project" value="InterPro"/>
</dbReference>
<accession>A0A5J6MNF8</accession>
<evidence type="ECO:0000259" key="6">
    <source>
        <dbReference type="Pfam" id="PF05175"/>
    </source>
</evidence>
<dbReference type="Pfam" id="PF17827">
    <property type="entry name" value="PrmC_N"/>
    <property type="match status" value="1"/>
</dbReference>
<evidence type="ECO:0000256" key="4">
    <source>
        <dbReference type="ARBA" id="ARBA00048391"/>
    </source>
</evidence>
<dbReference type="GO" id="GO:0102559">
    <property type="term" value="F:peptide chain release factor N(5)-glutamine methyltransferase activity"/>
    <property type="evidence" value="ECO:0007669"/>
    <property type="project" value="UniProtKB-EC"/>
</dbReference>
<gene>
    <name evidence="5 8" type="primary">prmC</name>
    <name evidence="8" type="ORF">FRZ44_44610</name>
</gene>
<comment type="function">
    <text evidence="5">Methylates the class 1 translation termination release factors RF1/PrfA and RF2/PrfB on the glutamine residue of the universally conserved GGQ motif.</text>
</comment>
<keyword evidence="3 5" id="KW-0949">S-adenosyl-L-methionine</keyword>
<dbReference type="GO" id="GO:0032259">
    <property type="term" value="P:methylation"/>
    <property type="evidence" value="ECO:0007669"/>
    <property type="project" value="UniProtKB-KW"/>
</dbReference>
<dbReference type="PANTHER" id="PTHR18895">
    <property type="entry name" value="HEMK METHYLTRANSFERASE"/>
    <property type="match status" value="1"/>
</dbReference>
<feature type="binding site" evidence="5">
    <location>
        <begin position="193"/>
        <end position="196"/>
    </location>
    <ligand>
        <name>substrate</name>
    </ligand>
</feature>
<dbReference type="Proteomes" id="UP000326202">
    <property type="component" value="Chromosome"/>
</dbReference>
<keyword evidence="2 5" id="KW-0808">Transferase</keyword>
<dbReference type="InterPro" id="IPR029063">
    <property type="entry name" value="SAM-dependent_MTases_sf"/>
</dbReference>
<evidence type="ECO:0000256" key="5">
    <source>
        <dbReference type="HAMAP-Rule" id="MF_02126"/>
    </source>
</evidence>
<feature type="domain" description="Release factor glutamine methyltransferase N-terminal" evidence="7">
    <location>
        <begin position="12"/>
        <end position="81"/>
    </location>
</feature>
<dbReference type="InterPro" id="IPR007848">
    <property type="entry name" value="Small_mtfrase_dom"/>
</dbReference>
<evidence type="ECO:0000259" key="7">
    <source>
        <dbReference type="Pfam" id="PF17827"/>
    </source>
</evidence>
<dbReference type="KEGG" id="htq:FRZ44_44610"/>
<organism evidence="8 9">
    <name type="scientific">Hypericibacter terrae</name>
    <dbReference type="NCBI Taxonomy" id="2602015"/>
    <lineage>
        <taxon>Bacteria</taxon>
        <taxon>Pseudomonadati</taxon>
        <taxon>Pseudomonadota</taxon>
        <taxon>Alphaproteobacteria</taxon>
        <taxon>Rhodospirillales</taxon>
        <taxon>Dongiaceae</taxon>
        <taxon>Hypericibacter</taxon>
    </lineage>
</organism>
<dbReference type="InterPro" id="IPR019874">
    <property type="entry name" value="RF_methyltr_PrmC"/>
</dbReference>
<evidence type="ECO:0000256" key="3">
    <source>
        <dbReference type="ARBA" id="ARBA00022691"/>
    </source>
</evidence>
<dbReference type="CDD" id="cd02440">
    <property type="entry name" value="AdoMet_MTases"/>
    <property type="match status" value="1"/>
</dbReference>
<reference evidence="8 9" key="1">
    <citation type="submission" date="2019-08" db="EMBL/GenBank/DDBJ databases">
        <title>Hyperibacter terrae gen. nov., sp. nov. and Hyperibacter viscosus sp. nov., two new members in the family Rhodospirillaceae isolated from the rhizosphere of Hypericum perforatum.</title>
        <authorList>
            <person name="Noviana Z."/>
        </authorList>
    </citation>
    <scope>NUCLEOTIDE SEQUENCE [LARGE SCALE GENOMIC DNA]</scope>
    <source>
        <strain evidence="8 9">R5913</strain>
    </source>
</reference>
<dbReference type="InterPro" id="IPR040758">
    <property type="entry name" value="PrmC_N"/>
</dbReference>
<comment type="catalytic activity">
    <reaction evidence="4 5">
        <text>L-glutaminyl-[peptide chain release factor] + S-adenosyl-L-methionine = N(5)-methyl-L-glutaminyl-[peptide chain release factor] + S-adenosyl-L-homocysteine + H(+)</text>
        <dbReference type="Rhea" id="RHEA:42896"/>
        <dbReference type="Rhea" id="RHEA-COMP:10271"/>
        <dbReference type="Rhea" id="RHEA-COMP:10272"/>
        <dbReference type="ChEBI" id="CHEBI:15378"/>
        <dbReference type="ChEBI" id="CHEBI:30011"/>
        <dbReference type="ChEBI" id="CHEBI:57856"/>
        <dbReference type="ChEBI" id="CHEBI:59789"/>
        <dbReference type="ChEBI" id="CHEBI:61891"/>
        <dbReference type="EC" id="2.1.1.297"/>
    </reaction>
</comment>
<sequence>MSEASDAAVGGLLAAGQQRLDRAGIENARRESRLLLAAAMGRSWGDLVGQEKQPVPGDAAARFEGFVLRRAAREPVSRILGHREFWSLDFALSAATLDPRADSEALIEAVLEAVPSRDAPLAILDLGCGSGCLLLALLSEYPQAQGLGVDLAPLAVATAGANAVRNGLEQRARFQVGNWDSGLAGRFDIIVSNPPYIPTSRIATLEPEVAQHDPRLALDGGCDGLDAHRQLAQLLPRRLAEDGIAVIEHGDEQGPAAQSIYEAAGLVLRKWRADLGGHRRCLVMAPAGDKKTVGKGGGTV</sequence>
<dbReference type="InterPro" id="IPR050320">
    <property type="entry name" value="N5-glutamine_MTase"/>
</dbReference>
<dbReference type="Pfam" id="PF05175">
    <property type="entry name" value="MTS"/>
    <property type="match status" value="1"/>
</dbReference>
<dbReference type="HAMAP" id="MF_02126">
    <property type="entry name" value="RF_methyltr_PrmC"/>
    <property type="match status" value="1"/>
</dbReference>
<feature type="binding site" evidence="5">
    <location>
        <position position="193"/>
    </location>
    <ligand>
        <name>S-adenosyl-L-methionine</name>
        <dbReference type="ChEBI" id="CHEBI:59789"/>
    </ligand>
</feature>
<dbReference type="OrthoDB" id="9800643at2"/>
<keyword evidence="9" id="KW-1185">Reference proteome</keyword>
<dbReference type="AlphaFoldDB" id="A0A5J6MNF8"/>
<evidence type="ECO:0000313" key="9">
    <source>
        <dbReference type="Proteomes" id="UP000326202"/>
    </source>
</evidence>
<feature type="binding site" evidence="5">
    <location>
        <position position="150"/>
    </location>
    <ligand>
        <name>S-adenosyl-L-methionine</name>
        <dbReference type="ChEBI" id="CHEBI:59789"/>
    </ligand>
</feature>
<evidence type="ECO:0000256" key="2">
    <source>
        <dbReference type="ARBA" id="ARBA00022679"/>
    </source>
</evidence>
<comment type="similarity">
    <text evidence="5">Belongs to the protein N5-glutamine methyltransferase family. PrmC subfamily.</text>
</comment>
<dbReference type="RefSeq" id="WP_151179238.1">
    <property type="nucleotide sequence ID" value="NZ_CP042906.1"/>
</dbReference>
<name>A0A5J6MNF8_9PROT</name>
<dbReference type="PRINTS" id="PR00507">
    <property type="entry name" value="N12N6MTFRASE"/>
</dbReference>
<dbReference type="SUPFAM" id="SSF53335">
    <property type="entry name" value="S-adenosyl-L-methionine-dependent methyltransferases"/>
    <property type="match status" value="1"/>
</dbReference>
<dbReference type="EC" id="2.1.1.297" evidence="5"/>
<keyword evidence="1 5" id="KW-0489">Methyltransferase</keyword>
<feature type="binding site" evidence="5">
    <location>
        <begin position="127"/>
        <end position="131"/>
    </location>
    <ligand>
        <name>S-adenosyl-L-methionine</name>
        <dbReference type="ChEBI" id="CHEBI:59789"/>
    </ligand>
</feature>
<dbReference type="PROSITE" id="PS00092">
    <property type="entry name" value="N6_MTASE"/>
    <property type="match status" value="1"/>
</dbReference>
<dbReference type="NCBIfam" id="TIGR03534">
    <property type="entry name" value="RF_mod_PrmC"/>
    <property type="match status" value="1"/>
</dbReference>